<name>A0ABP7MI77_9BACT</name>
<dbReference type="NCBIfam" id="TIGR01352">
    <property type="entry name" value="tonB_Cterm"/>
    <property type="match status" value="2"/>
</dbReference>
<evidence type="ECO:0000313" key="12">
    <source>
        <dbReference type="Proteomes" id="UP001499909"/>
    </source>
</evidence>
<dbReference type="PROSITE" id="PS52015">
    <property type="entry name" value="TONB_CTD"/>
    <property type="match status" value="1"/>
</dbReference>
<comment type="subcellular location">
    <subcellularLocation>
        <location evidence="1">Cell inner membrane</location>
        <topology evidence="1">Single-pass membrane protein</topology>
        <orientation evidence="1">Periplasmic side</orientation>
    </subcellularLocation>
</comment>
<dbReference type="PANTHER" id="PTHR33446:SF2">
    <property type="entry name" value="PROTEIN TONB"/>
    <property type="match status" value="1"/>
</dbReference>
<feature type="domain" description="TonB C-terminal" evidence="10">
    <location>
        <begin position="16"/>
        <end position="113"/>
    </location>
</feature>
<accession>A0ABP7MI77</accession>
<evidence type="ECO:0000256" key="8">
    <source>
        <dbReference type="ARBA" id="ARBA00022989"/>
    </source>
</evidence>
<dbReference type="Gene3D" id="3.30.1150.10">
    <property type="match status" value="2"/>
</dbReference>
<evidence type="ECO:0000256" key="1">
    <source>
        <dbReference type="ARBA" id="ARBA00004383"/>
    </source>
</evidence>
<dbReference type="InterPro" id="IPR037682">
    <property type="entry name" value="TonB_C"/>
</dbReference>
<gene>
    <name evidence="11" type="ORF">GCM10022406_07530</name>
</gene>
<comment type="caution">
    <text evidence="11">The sequence shown here is derived from an EMBL/GenBank/DDBJ whole genome shotgun (WGS) entry which is preliminary data.</text>
</comment>
<dbReference type="SUPFAM" id="SSF74653">
    <property type="entry name" value="TolA/TonB C-terminal domain"/>
    <property type="match status" value="2"/>
</dbReference>
<reference evidence="12" key="1">
    <citation type="journal article" date="2019" name="Int. J. Syst. Evol. Microbiol.">
        <title>The Global Catalogue of Microorganisms (GCM) 10K type strain sequencing project: providing services to taxonomists for standard genome sequencing and annotation.</title>
        <authorList>
            <consortium name="The Broad Institute Genomics Platform"/>
            <consortium name="The Broad Institute Genome Sequencing Center for Infectious Disease"/>
            <person name="Wu L."/>
            <person name="Ma J."/>
        </authorList>
    </citation>
    <scope>NUCLEOTIDE SEQUENCE [LARGE SCALE GENOMIC DNA]</scope>
    <source>
        <strain evidence="12">JCM 17214</strain>
    </source>
</reference>
<keyword evidence="3" id="KW-0813">Transport</keyword>
<keyword evidence="9" id="KW-0472">Membrane</keyword>
<evidence type="ECO:0000256" key="7">
    <source>
        <dbReference type="ARBA" id="ARBA00022927"/>
    </source>
</evidence>
<dbReference type="Pfam" id="PF03544">
    <property type="entry name" value="TonB_C"/>
    <property type="match status" value="2"/>
</dbReference>
<evidence type="ECO:0000256" key="3">
    <source>
        <dbReference type="ARBA" id="ARBA00022448"/>
    </source>
</evidence>
<organism evidence="11 12">
    <name type="scientific">Hymenobacter algoricola</name>
    <dbReference type="NCBI Taxonomy" id="486267"/>
    <lineage>
        <taxon>Bacteria</taxon>
        <taxon>Pseudomonadati</taxon>
        <taxon>Bacteroidota</taxon>
        <taxon>Cytophagia</taxon>
        <taxon>Cytophagales</taxon>
        <taxon>Hymenobacteraceae</taxon>
        <taxon>Hymenobacter</taxon>
    </lineage>
</organism>
<keyword evidence="7" id="KW-0653">Protein transport</keyword>
<dbReference type="InterPro" id="IPR051045">
    <property type="entry name" value="TonB-dependent_transducer"/>
</dbReference>
<comment type="similarity">
    <text evidence="2">Belongs to the TonB family.</text>
</comment>
<evidence type="ECO:0000256" key="2">
    <source>
        <dbReference type="ARBA" id="ARBA00006555"/>
    </source>
</evidence>
<dbReference type="Proteomes" id="UP001499909">
    <property type="component" value="Unassembled WGS sequence"/>
</dbReference>
<keyword evidence="5" id="KW-0997">Cell inner membrane</keyword>
<keyword evidence="4" id="KW-1003">Cell membrane</keyword>
<evidence type="ECO:0000256" key="9">
    <source>
        <dbReference type="ARBA" id="ARBA00023136"/>
    </source>
</evidence>
<keyword evidence="6" id="KW-0812">Transmembrane</keyword>
<protein>
    <recommendedName>
        <fullName evidence="10">TonB C-terminal domain-containing protein</fullName>
    </recommendedName>
</protein>
<evidence type="ECO:0000256" key="6">
    <source>
        <dbReference type="ARBA" id="ARBA00022692"/>
    </source>
</evidence>
<sequence>MYTMAEHMPRFQAADSTTASVLQYISRGVRYPKEALQAGASGTVFVTFVVSKQGMVEQAKVIRGVQQALDQEALRLIQTMPAWQQPGRQGGQPVAVQYTVPVRFNMQRGLGSVLAAPSAREEAAAGNKPAVFTHDPLGVVHYLQGATQGVKAPKGGVVTVSFTVQTDGKVGAAQIVSGLAPEADAAVLQAVQHMPAWKPGMQQGQPVAVPFTRVPVRINSN</sequence>
<dbReference type="InterPro" id="IPR006260">
    <property type="entry name" value="TonB/TolA_C"/>
</dbReference>
<keyword evidence="8" id="KW-1133">Transmembrane helix</keyword>
<dbReference type="EMBL" id="BAABDH010000015">
    <property type="protein sequence ID" value="GAA3923823.1"/>
    <property type="molecule type" value="Genomic_DNA"/>
</dbReference>
<keyword evidence="12" id="KW-1185">Reference proteome</keyword>
<evidence type="ECO:0000256" key="4">
    <source>
        <dbReference type="ARBA" id="ARBA00022475"/>
    </source>
</evidence>
<evidence type="ECO:0000313" key="11">
    <source>
        <dbReference type="EMBL" id="GAA3923823.1"/>
    </source>
</evidence>
<evidence type="ECO:0000259" key="10">
    <source>
        <dbReference type="PROSITE" id="PS52015"/>
    </source>
</evidence>
<proteinExistence type="inferred from homology"/>
<dbReference type="PANTHER" id="PTHR33446">
    <property type="entry name" value="PROTEIN TONB-RELATED"/>
    <property type="match status" value="1"/>
</dbReference>
<evidence type="ECO:0000256" key="5">
    <source>
        <dbReference type="ARBA" id="ARBA00022519"/>
    </source>
</evidence>